<dbReference type="GO" id="GO:0005546">
    <property type="term" value="F:phosphatidylinositol-4,5-bisphosphate binding"/>
    <property type="evidence" value="ECO:0007669"/>
    <property type="project" value="InterPro"/>
</dbReference>
<keyword evidence="6" id="KW-1185">Reference proteome</keyword>
<dbReference type="STRING" id="3880.G7JS89"/>
<gene>
    <name evidence="4" type="ordered locus">MTR_4g019260</name>
</gene>
<dbReference type="Gene3D" id="1.20.1280.170">
    <property type="entry name" value="Exocyst complex component Exo70"/>
    <property type="match status" value="1"/>
</dbReference>
<evidence type="ECO:0000256" key="2">
    <source>
        <dbReference type="ARBA" id="ARBA00022448"/>
    </source>
</evidence>
<evidence type="ECO:0000313" key="6">
    <source>
        <dbReference type="Proteomes" id="UP000002051"/>
    </source>
</evidence>
<dbReference type="AlphaFoldDB" id="G7JS89"/>
<sequence>MDQIIRYLSQILFPSEQRLCDHFILGFTSSATHFFTEIFHGAMFQLINFAVAVADGSPSIWRLLKMIAI</sequence>
<dbReference type="GO" id="GO:0006887">
    <property type="term" value="P:exocytosis"/>
    <property type="evidence" value="ECO:0007669"/>
    <property type="project" value="InterPro"/>
</dbReference>
<evidence type="ECO:0000259" key="3">
    <source>
        <dbReference type="Pfam" id="PF03081"/>
    </source>
</evidence>
<dbReference type="EMBL" id="CM001220">
    <property type="protein sequence ID" value="AES87028.1"/>
    <property type="molecule type" value="Genomic_DNA"/>
</dbReference>
<dbReference type="Pfam" id="PF03081">
    <property type="entry name" value="Exo70_C"/>
    <property type="match status" value="1"/>
</dbReference>
<reference evidence="4 6" key="1">
    <citation type="journal article" date="2011" name="Nature">
        <title>The Medicago genome provides insight into the evolution of rhizobial symbioses.</title>
        <authorList>
            <person name="Young N.D."/>
            <person name="Debelle F."/>
            <person name="Oldroyd G.E."/>
            <person name="Geurts R."/>
            <person name="Cannon S.B."/>
            <person name="Udvardi M.K."/>
            <person name="Benedito V.A."/>
            <person name="Mayer K.F."/>
            <person name="Gouzy J."/>
            <person name="Schoof H."/>
            <person name="Van de Peer Y."/>
            <person name="Proost S."/>
            <person name="Cook D.R."/>
            <person name="Meyers B.C."/>
            <person name="Spannagl M."/>
            <person name="Cheung F."/>
            <person name="De Mita S."/>
            <person name="Krishnakumar V."/>
            <person name="Gundlach H."/>
            <person name="Zhou S."/>
            <person name="Mudge J."/>
            <person name="Bharti A.K."/>
            <person name="Murray J.D."/>
            <person name="Naoumkina M.A."/>
            <person name="Rosen B."/>
            <person name="Silverstein K.A."/>
            <person name="Tang H."/>
            <person name="Rombauts S."/>
            <person name="Zhao P.X."/>
            <person name="Zhou P."/>
            <person name="Barbe V."/>
            <person name="Bardou P."/>
            <person name="Bechner M."/>
            <person name="Bellec A."/>
            <person name="Berger A."/>
            <person name="Berges H."/>
            <person name="Bidwell S."/>
            <person name="Bisseling T."/>
            <person name="Choisne N."/>
            <person name="Couloux A."/>
            <person name="Denny R."/>
            <person name="Deshpande S."/>
            <person name="Dai X."/>
            <person name="Doyle J.J."/>
            <person name="Dudez A.M."/>
            <person name="Farmer A.D."/>
            <person name="Fouteau S."/>
            <person name="Franken C."/>
            <person name="Gibelin C."/>
            <person name="Gish J."/>
            <person name="Goldstein S."/>
            <person name="Gonzalez A.J."/>
            <person name="Green P.J."/>
            <person name="Hallab A."/>
            <person name="Hartog M."/>
            <person name="Hua A."/>
            <person name="Humphray S.J."/>
            <person name="Jeong D.H."/>
            <person name="Jing Y."/>
            <person name="Jocker A."/>
            <person name="Kenton S.M."/>
            <person name="Kim D.J."/>
            <person name="Klee K."/>
            <person name="Lai H."/>
            <person name="Lang C."/>
            <person name="Lin S."/>
            <person name="Macmil S.L."/>
            <person name="Magdelenat G."/>
            <person name="Matthews L."/>
            <person name="McCorrison J."/>
            <person name="Monaghan E.L."/>
            <person name="Mun J.H."/>
            <person name="Najar F.Z."/>
            <person name="Nicholson C."/>
            <person name="Noirot C."/>
            <person name="O'Bleness M."/>
            <person name="Paule C.R."/>
            <person name="Poulain J."/>
            <person name="Prion F."/>
            <person name="Qin B."/>
            <person name="Qu C."/>
            <person name="Retzel E.F."/>
            <person name="Riddle C."/>
            <person name="Sallet E."/>
            <person name="Samain S."/>
            <person name="Samson N."/>
            <person name="Sanders I."/>
            <person name="Saurat O."/>
            <person name="Scarpelli C."/>
            <person name="Schiex T."/>
            <person name="Segurens B."/>
            <person name="Severin A.J."/>
            <person name="Sherrier D.J."/>
            <person name="Shi R."/>
            <person name="Sims S."/>
            <person name="Singer S.R."/>
            <person name="Sinharoy S."/>
            <person name="Sterck L."/>
            <person name="Viollet A."/>
            <person name="Wang B.B."/>
            <person name="Wang K."/>
            <person name="Wang M."/>
            <person name="Wang X."/>
            <person name="Warfsmann J."/>
            <person name="Weissenbach J."/>
            <person name="White D.D."/>
            <person name="White J.D."/>
            <person name="Wiley G.B."/>
            <person name="Wincker P."/>
            <person name="Xing Y."/>
            <person name="Yang L."/>
            <person name="Yao Z."/>
            <person name="Ying F."/>
            <person name="Zhai J."/>
            <person name="Zhou L."/>
            <person name="Zuber A."/>
            <person name="Denarie J."/>
            <person name="Dixon R.A."/>
            <person name="May G.D."/>
            <person name="Schwartz D.C."/>
            <person name="Rogers J."/>
            <person name="Quetier F."/>
            <person name="Town C.D."/>
            <person name="Roe B.A."/>
        </authorList>
    </citation>
    <scope>NUCLEOTIDE SEQUENCE [LARGE SCALE GENOMIC DNA]</scope>
    <source>
        <strain evidence="4">A17</strain>
        <strain evidence="5 6">cv. Jemalong A17</strain>
    </source>
</reference>
<dbReference type="SUPFAM" id="SSF74788">
    <property type="entry name" value="Cullin repeat-like"/>
    <property type="match status" value="1"/>
</dbReference>
<dbReference type="InterPro" id="IPR016159">
    <property type="entry name" value="Cullin_repeat-like_dom_sf"/>
</dbReference>
<keyword evidence="2" id="KW-0813">Transport</keyword>
<dbReference type="PaxDb" id="3880-AES87028"/>
<dbReference type="Proteomes" id="UP000002051">
    <property type="component" value="Chromosome 4"/>
</dbReference>
<evidence type="ECO:0000313" key="4">
    <source>
        <dbReference type="EMBL" id="AES87028.1"/>
    </source>
</evidence>
<accession>G7JS89</accession>
<proteinExistence type="inferred from homology"/>
<protein>
    <submittedName>
        <fullName evidence="4">Exocyst subunit exo70 family protein</fullName>
    </submittedName>
</protein>
<dbReference type="GO" id="GO:0000145">
    <property type="term" value="C:exocyst"/>
    <property type="evidence" value="ECO:0007669"/>
    <property type="project" value="InterPro"/>
</dbReference>
<comment type="similarity">
    <text evidence="1">Belongs to the EXO70 family.</text>
</comment>
<organism evidence="4 6">
    <name type="scientific">Medicago truncatula</name>
    <name type="common">Barrel medic</name>
    <name type="synonym">Medicago tribuloides</name>
    <dbReference type="NCBI Taxonomy" id="3880"/>
    <lineage>
        <taxon>Eukaryota</taxon>
        <taxon>Viridiplantae</taxon>
        <taxon>Streptophyta</taxon>
        <taxon>Embryophyta</taxon>
        <taxon>Tracheophyta</taxon>
        <taxon>Spermatophyta</taxon>
        <taxon>Magnoliopsida</taxon>
        <taxon>eudicotyledons</taxon>
        <taxon>Gunneridae</taxon>
        <taxon>Pentapetalae</taxon>
        <taxon>rosids</taxon>
        <taxon>fabids</taxon>
        <taxon>Fabales</taxon>
        <taxon>Fabaceae</taxon>
        <taxon>Papilionoideae</taxon>
        <taxon>50 kb inversion clade</taxon>
        <taxon>NPAAA clade</taxon>
        <taxon>Hologalegina</taxon>
        <taxon>IRL clade</taxon>
        <taxon>Trifolieae</taxon>
        <taxon>Medicago</taxon>
    </lineage>
</organism>
<reference evidence="5" key="3">
    <citation type="submission" date="2015-04" db="UniProtKB">
        <authorList>
            <consortium name="EnsemblPlants"/>
        </authorList>
    </citation>
    <scope>IDENTIFICATION</scope>
    <source>
        <strain evidence="5">cv. Jemalong A17</strain>
    </source>
</reference>
<evidence type="ECO:0000256" key="1">
    <source>
        <dbReference type="ARBA" id="ARBA00006756"/>
    </source>
</evidence>
<dbReference type="HOGENOM" id="CLU_2779655_0_0_1"/>
<dbReference type="EnsemblPlants" id="AES87028">
    <property type="protein sequence ID" value="AES87028"/>
    <property type="gene ID" value="MTR_4g019260"/>
</dbReference>
<reference evidence="4 6" key="2">
    <citation type="journal article" date="2014" name="BMC Genomics">
        <title>An improved genome release (version Mt4.0) for the model legume Medicago truncatula.</title>
        <authorList>
            <person name="Tang H."/>
            <person name="Krishnakumar V."/>
            <person name="Bidwell S."/>
            <person name="Rosen B."/>
            <person name="Chan A."/>
            <person name="Zhou S."/>
            <person name="Gentzbittel L."/>
            <person name="Childs K.L."/>
            <person name="Yandell M."/>
            <person name="Gundlach H."/>
            <person name="Mayer K.F."/>
            <person name="Schwartz D.C."/>
            <person name="Town C.D."/>
        </authorList>
    </citation>
    <scope>GENOME REANNOTATION</scope>
    <source>
        <strain evidence="5 6">cv. Jemalong A17</strain>
    </source>
</reference>
<dbReference type="InterPro" id="IPR046364">
    <property type="entry name" value="Exo70_C"/>
</dbReference>
<feature type="domain" description="Exocyst complex subunit Exo70 C-terminal" evidence="3">
    <location>
        <begin position="7"/>
        <end position="67"/>
    </location>
</feature>
<dbReference type="eggNOG" id="KOG2344">
    <property type="taxonomic scope" value="Eukaryota"/>
</dbReference>
<name>G7JS89_MEDTR</name>
<evidence type="ECO:0000313" key="5">
    <source>
        <dbReference type="EnsemblPlants" id="AES87028"/>
    </source>
</evidence>